<dbReference type="SUPFAM" id="SSF52980">
    <property type="entry name" value="Restriction endonuclease-like"/>
    <property type="match status" value="1"/>
</dbReference>
<feature type="domain" description="RGS" evidence="8">
    <location>
        <begin position="40"/>
        <end position="163"/>
    </location>
</feature>
<keyword evidence="1" id="KW-0547">Nucleotide-binding</keyword>
<dbReference type="RefSeq" id="WP_342350234.1">
    <property type="nucleotide sequence ID" value="NZ_CAKJVE010000004.1"/>
</dbReference>
<evidence type="ECO:0000256" key="2">
    <source>
        <dbReference type="ARBA" id="ARBA00022763"/>
    </source>
</evidence>
<reference evidence="9" key="1">
    <citation type="submission" date="2021-10" db="EMBL/GenBank/DDBJ databases">
        <authorList>
            <person name="Mesa V."/>
        </authorList>
    </citation>
    <scope>NUCLEOTIDE SEQUENCE</scope>
    <source>
        <strain evidence="9">CC3_PB</strain>
    </source>
</reference>
<dbReference type="InterPro" id="IPR011335">
    <property type="entry name" value="Restrct_endonuc-II-like"/>
</dbReference>
<sequence length="166" mass="20043">MKKLNLDKVDSAEDIKLQIGNMVSNEILLEDEAKVVRVNKILKFFNNPLGKRMIEVYKNNPNKLYREVPFYTEISSIEVNNELSEEYKNENIRLQGIIDCFFEEEDKVILIDYKTDYIEEEKEDEFKNKYIKQLEYYSNAIFKIIGKKVDEKYLYSFYLDKYIRLR</sequence>
<dbReference type="PROSITE" id="PS50132">
    <property type="entry name" value="RGS"/>
    <property type="match status" value="1"/>
</dbReference>
<protein>
    <recommendedName>
        <fullName evidence="8">RGS domain-containing protein</fullName>
    </recommendedName>
</protein>
<dbReference type="GO" id="GO:0004386">
    <property type="term" value="F:helicase activity"/>
    <property type="evidence" value="ECO:0007669"/>
    <property type="project" value="UniProtKB-KW"/>
</dbReference>
<dbReference type="Pfam" id="PF12705">
    <property type="entry name" value="PDDEXK_1"/>
    <property type="match status" value="1"/>
</dbReference>
<dbReference type="InterPro" id="IPR016137">
    <property type="entry name" value="RGS"/>
</dbReference>
<dbReference type="EMBL" id="CAKJVE010000004">
    <property type="protein sequence ID" value="CAG9703062.1"/>
    <property type="molecule type" value="Genomic_DNA"/>
</dbReference>
<dbReference type="InterPro" id="IPR011604">
    <property type="entry name" value="PDDEXK-like_dom_sf"/>
</dbReference>
<evidence type="ECO:0000313" key="9">
    <source>
        <dbReference type="EMBL" id="CAG9703062.1"/>
    </source>
</evidence>
<name>A0AA86MLZ8_9CLOT</name>
<proteinExistence type="predicted"/>
<accession>A0AA86MLZ8</accession>
<evidence type="ECO:0000256" key="5">
    <source>
        <dbReference type="ARBA" id="ARBA00022840"/>
    </source>
</evidence>
<evidence type="ECO:0000256" key="4">
    <source>
        <dbReference type="ARBA" id="ARBA00022806"/>
    </source>
</evidence>
<keyword evidence="4" id="KW-0347">Helicase</keyword>
<dbReference type="GO" id="GO:0006281">
    <property type="term" value="P:DNA repair"/>
    <property type="evidence" value="ECO:0007669"/>
    <property type="project" value="UniProtKB-KW"/>
</dbReference>
<evidence type="ECO:0000256" key="1">
    <source>
        <dbReference type="ARBA" id="ARBA00022741"/>
    </source>
</evidence>
<keyword evidence="2" id="KW-0227">DNA damage</keyword>
<dbReference type="AlphaFoldDB" id="A0AA86MLZ8"/>
<dbReference type="InterPro" id="IPR038726">
    <property type="entry name" value="PDDEXK_AddAB-type"/>
</dbReference>
<evidence type="ECO:0000259" key="8">
    <source>
        <dbReference type="PROSITE" id="PS50132"/>
    </source>
</evidence>
<comment type="caution">
    <text evidence="9">The sequence shown here is derived from an EMBL/GenBank/DDBJ whole genome shotgun (WGS) entry which is preliminary data.</text>
</comment>
<keyword evidence="3" id="KW-0378">Hydrolase</keyword>
<dbReference type="GO" id="GO:0005524">
    <property type="term" value="F:ATP binding"/>
    <property type="evidence" value="ECO:0007669"/>
    <property type="project" value="UniProtKB-KW"/>
</dbReference>
<dbReference type="GO" id="GO:0003677">
    <property type="term" value="F:DNA binding"/>
    <property type="evidence" value="ECO:0007669"/>
    <property type="project" value="UniProtKB-KW"/>
</dbReference>
<evidence type="ECO:0000256" key="6">
    <source>
        <dbReference type="ARBA" id="ARBA00023125"/>
    </source>
</evidence>
<organism evidence="9 10">
    <name type="scientific">Clostridium neonatale</name>
    <dbReference type="NCBI Taxonomy" id="137838"/>
    <lineage>
        <taxon>Bacteria</taxon>
        <taxon>Bacillati</taxon>
        <taxon>Bacillota</taxon>
        <taxon>Clostridia</taxon>
        <taxon>Eubacteriales</taxon>
        <taxon>Clostridiaceae</taxon>
        <taxon>Clostridium</taxon>
    </lineage>
</organism>
<evidence type="ECO:0000256" key="7">
    <source>
        <dbReference type="ARBA" id="ARBA00023204"/>
    </source>
</evidence>
<dbReference type="GO" id="GO:0016787">
    <property type="term" value="F:hydrolase activity"/>
    <property type="evidence" value="ECO:0007669"/>
    <property type="project" value="UniProtKB-KW"/>
</dbReference>
<dbReference type="Proteomes" id="UP000789738">
    <property type="component" value="Unassembled WGS sequence"/>
</dbReference>
<keyword evidence="6" id="KW-0238">DNA-binding</keyword>
<evidence type="ECO:0000256" key="3">
    <source>
        <dbReference type="ARBA" id="ARBA00022801"/>
    </source>
</evidence>
<evidence type="ECO:0000313" key="10">
    <source>
        <dbReference type="Proteomes" id="UP000789738"/>
    </source>
</evidence>
<gene>
    <name evidence="9" type="ORF">CNEO_40321</name>
</gene>
<keyword evidence="7" id="KW-0234">DNA repair</keyword>
<dbReference type="Gene3D" id="3.90.320.10">
    <property type="match status" value="1"/>
</dbReference>
<keyword evidence="5" id="KW-0067">ATP-binding</keyword>